<dbReference type="STRING" id="7395.A0A1A9UCX7"/>
<name>A0A1A9UCX7_GLOAU</name>
<dbReference type="Proteomes" id="UP000078200">
    <property type="component" value="Unassembled WGS sequence"/>
</dbReference>
<dbReference type="AlphaFoldDB" id="A0A1A9UCX7"/>
<keyword evidence="3" id="KW-1185">Reference proteome</keyword>
<protein>
    <submittedName>
        <fullName evidence="2">F-box domain-containing protein</fullName>
    </submittedName>
</protein>
<accession>A0A1A9UCX7</accession>
<dbReference type="Pfam" id="PF00646">
    <property type="entry name" value="F-box"/>
    <property type="match status" value="1"/>
</dbReference>
<sequence length="350" mass="40535">MSYCVHDKNDADDVDESEPCAKVPRLQLRTLRPAGLAKNLCDLPSEILEKIIGYLNYYHYNRIRATSKRLSSITDLYITHEFQKALRKNSKANQLTYYSAALRCISLTTEAYVKYGYESLFCASILPLLCNCCKNPFRSVPENTQQFCINFYERVSNRLGSTQEFNLLYVWTFLRLLKAFRSFHITSSCVGISMWNCVIELKGPWLGVLWASKSRLQSKPEDHTIILLLITELLLAEMTNTAFRRVSNCPNEVYIVGYDTSDSKRCPKTRFDFTVHGSEQIWSPFRAFLEENEEKFKWPSLWPEDEFMLDLVIRSKEAAKWGCPEEKYVELGLSIGDCDSTTLYRTVESH</sequence>
<dbReference type="EnsemblMetazoa" id="GAUT000299-RA">
    <property type="protein sequence ID" value="GAUT000299-PA"/>
    <property type="gene ID" value="GAUT000299"/>
</dbReference>
<feature type="domain" description="F-box" evidence="1">
    <location>
        <begin position="37"/>
        <end position="85"/>
    </location>
</feature>
<dbReference type="VEuPathDB" id="VectorBase:GAUT000299"/>
<evidence type="ECO:0000313" key="3">
    <source>
        <dbReference type="Proteomes" id="UP000078200"/>
    </source>
</evidence>
<evidence type="ECO:0000313" key="2">
    <source>
        <dbReference type="EnsemblMetazoa" id="GAUT000299-PA"/>
    </source>
</evidence>
<dbReference type="InterPro" id="IPR036047">
    <property type="entry name" value="F-box-like_dom_sf"/>
</dbReference>
<evidence type="ECO:0000259" key="1">
    <source>
        <dbReference type="PROSITE" id="PS50181"/>
    </source>
</evidence>
<dbReference type="InterPro" id="IPR001810">
    <property type="entry name" value="F-box_dom"/>
</dbReference>
<dbReference type="SUPFAM" id="SSF81383">
    <property type="entry name" value="F-box domain"/>
    <property type="match status" value="1"/>
</dbReference>
<reference evidence="2" key="1">
    <citation type="submission" date="2020-05" db="UniProtKB">
        <authorList>
            <consortium name="EnsemblMetazoa"/>
        </authorList>
    </citation>
    <scope>IDENTIFICATION</scope>
    <source>
        <strain evidence="2">TTRI</strain>
    </source>
</reference>
<proteinExistence type="predicted"/>
<dbReference type="PROSITE" id="PS50181">
    <property type="entry name" value="FBOX"/>
    <property type="match status" value="1"/>
</dbReference>
<organism evidence="2 3">
    <name type="scientific">Glossina austeni</name>
    <name type="common">Savannah tsetse fly</name>
    <dbReference type="NCBI Taxonomy" id="7395"/>
    <lineage>
        <taxon>Eukaryota</taxon>
        <taxon>Metazoa</taxon>
        <taxon>Ecdysozoa</taxon>
        <taxon>Arthropoda</taxon>
        <taxon>Hexapoda</taxon>
        <taxon>Insecta</taxon>
        <taxon>Pterygota</taxon>
        <taxon>Neoptera</taxon>
        <taxon>Endopterygota</taxon>
        <taxon>Diptera</taxon>
        <taxon>Brachycera</taxon>
        <taxon>Muscomorpha</taxon>
        <taxon>Hippoboscoidea</taxon>
        <taxon>Glossinidae</taxon>
        <taxon>Glossina</taxon>
    </lineage>
</organism>